<name>A0A4V1IQ21_9FUNG</name>
<dbReference type="Proteomes" id="UP000269721">
    <property type="component" value="Unassembled WGS sequence"/>
</dbReference>
<feature type="compositionally biased region" description="Basic and acidic residues" evidence="1">
    <location>
        <begin position="416"/>
        <end position="429"/>
    </location>
</feature>
<feature type="compositionally biased region" description="Basic and acidic residues" evidence="1">
    <location>
        <begin position="8"/>
        <end position="19"/>
    </location>
</feature>
<feature type="region of interest" description="Disordered" evidence="1">
    <location>
        <begin position="1"/>
        <end position="83"/>
    </location>
</feature>
<feature type="compositionally biased region" description="Basic and acidic residues" evidence="1">
    <location>
        <begin position="342"/>
        <end position="358"/>
    </location>
</feature>
<feature type="compositionally biased region" description="Low complexity" evidence="1">
    <location>
        <begin position="66"/>
        <end position="81"/>
    </location>
</feature>
<feature type="compositionally biased region" description="Low complexity" evidence="1">
    <location>
        <begin position="34"/>
        <end position="48"/>
    </location>
</feature>
<sequence length="522" mass="55947">MASPLPSDPEHSPLRDRPSSARRRVTFKKDYSPRPRAAASEADQAARASGRATCPPSADSERSTRPSSAASNASIPSATPSHLPDADLLATYARFLDEADTGPERDACLKVIMQIILLNKKIVASNAEENAAREVLAAEDAKQGAMAAGMGAELHSAPEVEKKKTLIKRESGREVQRGGDDGVAVSHACKQERMNRTLRMTGATPTEEPGCERGLWDLHLMRSLLQYPCLPSPALELSAKATSSKFPPKAYVVCVNWIVLGVDKLLAILRWVGGILLFILFPEGSGRVGGGGLLDVADDGREMVMTGAGGGSGVEPTSGPSSNQRLVEPRLDLTATRRRLIKKESKWEGEGRRRRETPGAHSSRPEPTMRVPTPPCPPRERPSSVSRRSAVEKEPPAAPGPHSAASFSAHASAASDSEKADHATTHLRSESRYPAKDAIVKRIMDILDEEMNVAAEAEARAVQAAEEARRKTMAMAMGAGGSAELHSAPAVEVWSLSPTALVAWGISKLMFDSMLHDSKKHD</sequence>
<protein>
    <submittedName>
        <fullName evidence="2">Uncharacterized protein</fullName>
    </submittedName>
</protein>
<dbReference type="EMBL" id="KZ999472">
    <property type="protein sequence ID" value="RKO85037.1"/>
    <property type="molecule type" value="Genomic_DNA"/>
</dbReference>
<accession>A0A4V1IQ21</accession>
<feature type="compositionally biased region" description="Low complexity" evidence="1">
    <location>
        <begin position="400"/>
        <end position="415"/>
    </location>
</feature>
<evidence type="ECO:0000313" key="2">
    <source>
        <dbReference type="EMBL" id="RKO85037.1"/>
    </source>
</evidence>
<proteinExistence type="predicted"/>
<dbReference type="AlphaFoldDB" id="A0A4V1IQ21"/>
<feature type="region of interest" description="Disordered" evidence="1">
    <location>
        <begin position="304"/>
        <end position="429"/>
    </location>
</feature>
<organism evidence="2 3">
    <name type="scientific">Blyttiomyces helicus</name>
    <dbReference type="NCBI Taxonomy" id="388810"/>
    <lineage>
        <taxon>Eukaryota</taxon>
        <taxon>Fungi</taxon>
        <taxon>Fungi incertae sedis</taxon>
        <taxon>Chytridiomycota</taxon>
        <taxon>Chytridiomycota incertae sedis</taxon>
        <taxon>Chytridiomycetes</taxon>
        <taxon>Chytridiomycetes incertae sedis</taxon>
        <taxon>Blyttiomyces</taxon>
    </lineage>
</organism>
<evidence type="ECO:0000313" key="3">
    <source>
        <dbReference type="Proteomes" id="UP000269721"/>
    </source>
</evidence>
<evidence type="ECO:0000256" key="1">
    <source>
        <dbReference type="SAM" id="MobiDB-lite"/>
    </source>
</evidence>
<gene>
    <name evidence="2" type="ORF">BDK51DRAFT_48212</name>
</gene>
<reference evidence="3" key="1">
    <citation type="journal article" date="2018" name="Nat. Microbiol.">
        <title>Leveraging single-cell genomics to expand the fungal tree of life.</title>
        <authorList>
            <person name="Ahrendt S.R."/>
            <person name="Quandt C.A."/>
            <person name="Ciobanu D."/>
            <person name="Clum A."/>
            <person name="Salamov A."/>
            <person name="Andreopoulos B."/>
            <person name="Cheng J.F."/>
            <person name="Woyke T."/>
            <person name="Pelin A."/>
            <person name="Henrissat B."/>
            <person name="Reynolds N.K."/>
            <person name="Benny G.L."/>
            <person name="Smith M.E."/>
            <person name="James T.Y."/>
            <person name="Grigoriev I.V."/>
        </authorList>
    </citation>
    <scope>NUCLEOTIDE SEQUENCE [LARGE SCALE GENOMIC DNA]</scope>
</reference>
<keyword evidence="3" id="KW-1185">Reference proteome</keyword>